<feature type="domain" description="Peptidase M4 C-terminal" evidence="10">
    <location>
        <begin position="190"/>
        <end position="363"/>
    </location>
</feature>
<dbReference type="Gene3D" id="3.10.170.10">
    <property type="match status" value="1"/>
</dbReference>
<dbReference type="PRINTS" id="PR00730">
    <property type="entry name" value="THERMOLYSIN"/>
</dbReference>
<keyword evidence="6 8" id="KW-0482">Metalloprotease</keyword>
<dbReference type="GO" id="GO:0046872">
    <property type="term" value="F:metal ion binding"/>
    <property type="evidence" value="ECO:0007669"/>
    <property type="project" value="UniProtKB-UniRule"/>
</dbReference>
<dbReference type="OrthoDB" id="291295at2"/>
<evidence type="ECO:0000256" key="7">
    <source>
        <dbReference type="PIRSR" id="PIRSR623612-1"/>
    </source>
</evidence>
<feature type="domain" description="Peptidase M4" evidence="9">
    <location>
        <begin position="76"/>
        <end position="187"/>
    </location>
</feature>
<evidence type="ECO:0000256" key="5">
    <source>
        <dbReference type="ARBA" id="ARBA00022833"/>
    </source>
</evidence>
<dbReference type="GO" id="GO:0006508">
    <property type="term" value="P:proteolysis"/>
    <property type="evidence" value="ECO:0007669"/>
    <property type="project" value="UniProtKB-KW"/>
</dbReference>
<dbReference type="SUPFAM" id="SSF55486">
    <property type="entry name" value="Metalloproteases ('zincins'), catalytic domain"/>
    <property type="match status" value="1"/>
</dbReference>
<dbReference type="PANTHER" id="PTHR43579:SF1">
    <property type="entry name" value="NEUTRAL METALLOPROTEINASE"/>
    <property type="match status" value="1"/>
</dbReference>
<comment type="function">
    <text evidence="8">Extracellular zinc metalloprotease.</text>
</comment>
<evidence type="ECO:0000313" key="12">
    <source>
        <dbReference type="Proteomes" id="UP000304900"/>
    </source>
</evidence>
<name>A0A4U6DBS2_9BACT</name>
<evidence type="ECO:0000256" key="3">
    <source>
        <dbReference type="ARBA" id="ARBA00022723"/>
    </source>
</evidence>
<proteinExistence type="inferred from homology"/>
<feature type="active site" description="Proton donor" evidence="7">
    <location>
        <position position="284"/>
    </location>
</feature>
<dbReference type="InterPro" id="IPR013856">
    <property type="entry name" value="Peptidase_M4_domain"/>
</dbReference>
<gene>
    <name evidence="11" type="ORF">FDK13_03210</name>
</gene>
<dbReference type="Gene3D" id="1.10.390.10">
    <property type="entry name" value="Neutral Protease Domain 2"/>
    <property type="match status" value="1"/>
</dbReference>
<evidence type="ECO:0000256" key="6">
    <source>
        <dbReference type="ARBA" id="ARBA00023049"/>
    </source>
</evidence>
<feature type="active site" evidence="7">
    <location>
        <position position="180"/>
    </location>
</feature>
<dbReference type="CDD" id="cd09597">
    <property type="entry name" value="M4_TLP"/>
    <property type="match status" value="1"/>
</dbReference>
<evidence type="ECO:0000256" key="8">
    <source>
        <dbReference type="RuleBase" id="RU366073"/>
    </source>
</evidence>
<comment type="similarity">
    <text evidence="1 8">Belongs to the peptidase M4 family.</text>
</comment>
<reference evidence="11 12" key="1">
    <citation type="submission" date="2019-05" db="EMBL/GenBank/DDBJ databases">
        <title>Dyadobacter AR-3-8 sp. nov., isolated from arctic soil.</title>
        <authorList>
            <person name="Chaudhary D.K."/>
        </authorList>
    </citation>
    <scope>NUCLEOTIDE SEQUENCE [LARGE SCALE GENOMIC DNA]</scope>
    <source>
        <strain evidence="11 12">AR-3-8</strain>
    </source>
</reference>
<dbReference type="InterPro" id="IPR001570">
    <property type="entry name" value="Peptidase_M4_C_domain"/>
</dbReference>
<evidence type="ECO:0000256" key="1">
    <source>
        <dbReference type="ARBA" id="ARBA00009388"/>
    </source>
</evidence>
<dbReference type="PANTHER" id="PTHR43579">
    <property type="match status" value="1"/>
</dbReference>
<comment type="caution">
    <text evidence="11">The sequence shown here is derived from an EMBL/GenBank/DDBJ whole genome shotgun (WGS) entry which is preliminary data.</text>
</comment>
<organism evidence="11 12">
    <name type="scientific">Dyadobacter frigoris</name>
    <dbReference type="NCBI Taxonomy" id="2576211"/>
    <lineage>
        <taxon>Bacteria</taxon>
        <taxon>Pseudomonadati</taxon>
        <taxon>Bacteroidota</taxon>
        <taxon>Cytophagia</taxon>
        <taxon>Cytophagales</taxon>
        <taxon>Spirosomataceae</taxon>
        <taxon>Dyadobacter</taxon>
    </lineage>
</organism>
<dbReference type="Proteomes" id="UP000304900">
    <property type="component" value="Unassembled WGS sequence"/>
</dbReference>
<evidence type="ECO:0000259" key="9">
    <source>
        <dbReference type="Pfam" id="PF01447"/>
    </source>
</evidence>
<keyword evidence="8" id="KW-0964">Secreted</keyword>
<accession>A0A4U6DBS2</accession>
<evidence type="ECO:0000256" key="4">
    <source>
        <dbReference type="ARBA" id="ARBA00022801"/>
    </source>
</evidence>
<keyword evidence="5 8" id="KW-0862">Zinc</keyword>
<comment type="subcellular location">
    <subcellularLocation>
        <location evidence="8">Secreted</location>
    </subcellularLocation>
</comment>
<dbReference type="EC" id="3.4.24.-" evidence="8"/>
<keyword evidence="2 8" id="KW-0645">Protease</keyword>
<dbReference type="InterPro" id="IPR027268">
    <property type="entry name" value="Peptidase_M4/M1_CTD_sf"/>
</dbReference>
<dbReference type="Pfam" id="PF01447">
    <property type="entry name" value="Peptidase_M4"/>
    <property type="match status" value="1"/>
</dbReference>
<dbReference type="InterPro" id="IPR023612">
    <property type="entry name" value="Peptidase_M4"/>
</dbReference>
<evidence type="ECO:0000256" key="2">
    <source>
        <dbReference type="ARBA" id="ARBA00022670"/>
    </source>
</evidence>
<dbReference type="GO" id="GO:0004222">
    <property type="term" value="F:metalloendopeptidase activity"/>
    <property type="evidence" value="ECO:0007669"/>
    <property type="project" value="UniProtKB-UniRule"/>
</dbReference>
<evidence type="ECO:0000259" key="10">
    <source>
        <dbReference type="Pfam" id="PF02868"/>
    </source>
</evidence>
<protein>
    <recommendedName>
        <fullName evidence="8">Neutral metalloproteinase</fullName>
        <ecNumber evidence="8">3.4.24.-</ecNumber>
    </recommendedName>
</protein>
<dbReference type="RefSeq" id="WP_137338524.1">
    <property type="nucleotide sequence ID" value="NZ_BSQH01000001.1"/>
</dbReference>
<dbReference type="Pfam" id="PF02868">
    <property type="entry name" value="Peptidase_M4_C"/>
    <property type="match status" value="1"/>
</dbReference>
<comment type="cofactor">
    <cofactor evidence="8">
        <name>Zn(2+)</name>
        <dbReference type="ChEBI" id="CHEBI:29105"/>
    </cofactor>
</comment>
<sequence>MCHHNSHHPIQCIIPPYMSDKLLDEAGKSKLPMILKTDLRNSRFRSDRAFFAKLTDTQRAALLPAPKPAAKPVMKMQVYNMQHDTVISKGKLVWDNGKEKKPMDADTKNVVAAGTATWDLYFRIFGRNSVNNLGLVLKHYIHYDNKYDNAFWDGQRMVYGDGDGKIFGSFTADPDIIGHELTHGVTQYESGLEYHMQSGALNESVSDVFGIMIKQRLLNLDVKKSKWLIGENVLKGAKYALRSMKAPGTAYVNHPDLGTDPQPATFDKFVNLPDTDRGDWGGVHINSGITNFAFYVTAFNLGGYSWEKAGRIWYSALTDTQNLKPTASFAEFKNLTIQKAELLFGTGSLEAKAVTDGWNAAKV</sequence>
<keyword evidence="4 8" id="KW-0378">Hydrolase</keyword>
<dbReference type="InterPro" id="IPR052759">
    <property type="entry name" value="Metalloprotease_M4"/>
</dbReference>
<dbReference type="AlphaFoldDB" id="A0A4U6DBS2"/>
<evidence type="ECO:0000313" key="11">
    <source>
        <dbReference type="EMBL" id="TKT94235.1"/>
    </source>
</evidence>
<keyword evidence="12" id="KW-1185">Reference proteome</keyword>
<dbReference type="EMBL" id="SZVO01000001">
    <property type="protein sequence ID" value="TKT94235.1"/>
    <property type="molecule type" value="Genomic_DNA"/>
</dbReference>
<dbReference type="GO" id="GO:0005576">
    <property type="term" value="C:extracellular region"/>
    <property type="evidence" value="ECO:0007669"/>
    <property type="project" value="UniProtKB-SubCell"/>
</dbReference>
<keyword evidence="3" id="KW-0479">Metal-binding</keyword>